<dbReference type="OrthoDB" id="5850535at2759"/>
<feature type="region of interest" description="Disordered" evidence="1">
    <location>
        <begin position="157"/>
        <end position="180"/>
    </location>
</feature>
<dbReference type="Proteomes" id="UP000270094">
    <property type="component" value="Unassembled WGS sequence"/>
</dbReference>
<sequence length="180" mass="19316">MCDPDQPTSSKLLDDDDDDGDELLADDTSFLENYDGIEELCDYDPEGSPEPGEIIELPEEGVMVCGVEEVDEESLCEIEEGEYIAPAENPLLAVNSSQTAAAQVNSGSKIYCLNDGIFEGVNAGKLADDGISLTESPLRGPLDIALFEENLLESPTESEYFGKDRSVTAPSFPLPAADTK</sequence>
<feature type="region of interest" description="Disordered" evidence="1">
    <location>
        <begin position="1"/>
        <end position="24"/>
    </location>
</feature>
<evidence type="ECO:0000313" key="2">
    <source>
        <dbReference type="EMBL" id="VDM66918.1"/>
    </source>
</evidence>
<accession>A0A3P7KEM1</accession>
<feature type="compositionally biased region" description="Polar residues" evidence="1">
    <location>
        <begin position="1"/>
        <end position="11"/>
    </location>
</feature>
<evidence type="ECO:0000313" key="3">
    <source>
        <dbReference type="Proteomes" id="UP000270094"/>
    </source>
</evidence>
<protein>
    <submittedName>
        <fullName evidence="2">Uncharacterized protein</fullName>
    </submittedName>
</protein>
<proteinExistence type="predicted"/>
<gene>
    <name evidence="2" type="ORF">SVUK_LOCUS1916</name>
</gene>
<name>A0A3P7KEM1_STRVU</name>
<evidence type="ECO:0000256" key="1">
    <source>
        <dbReference type="SAM" id="MobiDB-lite"/>
    </source>
</evidence>
<dbReference type="AlphaFoldDB" id="A0A3P7KEM1"/>
<keyword evidence="3" id="KW-1185">Reference proteome</keyword>
<feature type="compositionally biased region" description="Acidic residues" evidence="1">
    <location>
        <begin position="14"/>
        <end position="24"/>
    </location>
</feature>
<reference evidence="2 3" key="1">
    <citation type="submission" date="2018-11" db="EMBL/GenBank/DDBJ databases">
        <authorList>
            <consortium name="Pathogen Informatics"/>
        </authorList>
    </citation>
    <scope>NUCLEOTIDE SEQUENCE [LARGE SCALE GENOMIC DNA]</scope>
</reference>
<organism evidence="2 3">
    <name type="scientific">Strongylus vulgaris</name>
    <name type="common">Blood worm</name>
    <dbReference type="NCBI Taxonomy" id="40348"/>
    <lineage>
        <taxon>Eukaryota</taxon>
        <taxon>Metazoa</taxon>
        <taxon>Ecdysozoa</taxon>
        <taxon>Nematoda</taxon>
        <taxon>Chromadorea</taxon>
        <taxon>Rhabditida</taxon>
        <taxon>Rhabditina</taxon>
        <taxon>Rhabditomorpha</taxon>
        <taxon>Strongyloidea</taxon>
        <taxon>Strongylidae</taxon>
        <taxon>Strongylus</taxon>
    </lineage>
</organism>
<dbReference type="EMBL" id="UYYB01004070">
    <property type="protein sequence ID" value="VDM66918.1"/>
    <property type="molecule type" value="Genomic_DNA"/>
</dbReference>